<dbReference type="Proteomes" id="UP000050956">
    <property type="component" value="Unassembled WGS sequence"/>
</dbReference>
<keyword evidence="2" id="KW-1185">Reference proteome</keyword>
<gene>
    <name evidence="1" type="ORF">ABB30_05595</name>
</gene>
<proteinExistence type="predicted"/>
<reference evidence="1 2" key="1">
    <citation type="submission" date="2015-05" db="EMBL/GenBank/DDBJ databases">
        <title>Genome sequencing and analysis of members of genus Stenotrophomonas.</title>
        <authorList>
            <person name="Patil P.P."/>
            <person name="Midha S."/>
            <person name="Patil P.B."/>
        </authorList>
    </citation>
    <scope>NUCLEOTIDE SEQUENCE [LARGE SCALE GENOMIC DNA]</scope>
    <source>
        <strain evidence="1 2">DSM 24757</strain>
    </source>
</reference>
<dbReference type="InterPro" id="IPR009351">
    <property type="entry name" value="AlkZ-like"/>
</dbReference>
<sequence length="365" mass="40803">MSLHLDDLRRYAIARSLFKPTTLMRAITRMGFVQADPIRAPARAQDLTLRHRVSGYRAGELERRYPRLALEEDFFVNYGFLPRATQALLHPRQARLQWPAQRQQQALQLRAHVAAQGVVHPRDVAAAFDHGKVVTWFGGNAHATTELLDGMHYRGMLRVAGREGGTRLYALHLDELAANAMALEQRLEALVQLIAQVYAPLPLASFTQLVGYLANGGPQWKAACRVAGKRVWSQLGQATVDGVSWGWPADEAPASKRWQHDGQVRLLAPFDPVVWDRRRFELFWGWRYRFEAYTPAAKRQLGYYAMPLLWRGQVIGWGNLTVRDGQLQAQLQYVAGKAPADAAYAQALAAELAAMGDFLGLGAAA</sequence>
<comment type="caution">
    <text evidence="1">The sequence shown here is derived from an EMBL/GenBank/DDBJ whole genome shotgun (WGS) entry which is preliminary data.</text>
</comment>
<dbReference type="EMBL" id="LDJM01000012">
    <property type="protein sequence ID" value="KRG78179.1"/>
    <property type="molecule type" value="Genomic_DNA"/>
</dbReference>
<name>A0A0R0DKI3_9GAMM</name>
<dbReference type="Pfam" id="PF06224">
    <property type="entry name" value="AlkZ-like"/>
    <property type="match status" value="1"/>
</dbReference>
<accession>A0A0R0DKI3</accession>
<dbReference type="STRING" id="336566.ABB30_05595"/>
<dbReference type="AlphaFoldDB" id="A0A0R0DKI3"/>
<protein>
    <submittedName>
        <fullName evidence="1">Cytoplasmic protein</fullName>
    </submittedName>
</protein>
<dbReference type="PANTHER" id="PTHR30528:SF0">
    <property type="entry name" value="CYTOPLASMIC PROTEIN"/>
    <property type="match status" value="1"/>
</dbReference>
<evidence type="ECO:0000313" key="1">
    <source>
        <dbReference type="EMBL" id="KRG78179.1"/>
    </source>
</evidence>
<dbReference type="RefSeq" id="WP_057637314.1">
    <property type="nucleotide sequence ID" value="NZ_LDJM01000012.1"/>
</dbReference>
<organism evidence="1 2">
    <name type="scientific">Stenotrophomonas ginsengisoli</name>
    <dbReference type="NCBI Taxonomy" id="336566"/>
    <lineage>
        <taxon>Bacteria</taxon>
        <taxon>Pseudomonadati</taxon>
        <taxon>Pseudomonadota</taxon>
        <taxon>Gammaproteobacteria</taxon>
        <taxon>Lysobacterales</taxon>
        <taxon>Lysobacteraceae</taxon>
        <taxon>Stenotrophomonas</taxon>
    </lineage>
</organism>
<dbReference type="PANTHER" id="PTHR30528">
    <property type="entry name" value="CYTOPLASMIC PROTEIN"/>
    <property type="match status" value="1"/>
</dbReference>
<dbReference type="PATRIC" id="fig|336566.3.peg.456"/>
<evidence type="ECO:0000313" key="2">
    <source>
        <dbReference type="Proteomes" id="UP000050956"/>
    </source>
</evidence>
<dbReference type="OrthoDB" id="9787207at2"/>